<dbReference type="PRINTS" id="PR01484">
    <property type="entry name" value="PRTACTNFAMLY"/>
</dbReference>
<name>A0A9D7AFG1_9GAMM</name>
<dbReference type="InterPro" id="IPR005546">
    <property type="entry name" value="Autotransporte_beta"/>
</dbReference>
<dbReference type="Proteomes" id="UP001296969">
    <property type="component" value="Unassembled WGS sequence"/>
</dbReference>
<dbReference type="SUPFAM" id="SSF103515">
    <property type="entry name" value="Autotransporter"/>
    <property type="match status" value="1"/>
</dbReference>
<evidence type="ECO:0000313" key="4">
    <source>
        <dbReference type="EMBL" id="MBK5071704.1"/>
    </source>
</evidence>
<dbReference type="SUPFAM" id="SSF51126">
    <property type="entry name" value="Pectin lyase-like"/>
    <property type="match status" value="1"/>
</dbReference>
<dbReference type="PANTHER" id="PTHR35037">
    <property type="entry name" value="C-TERMINAL REGION OF AIDA-LIKE PROTEIN"/>
    <property type="match status" value="1"/>
</dbReference>
<evidence type="ECO:0000256" key="2">
    <source>
        <dbReference type="SAM" id="SignalP"/>
    </source>
</evidence>
<dbReference type="Pfam" id="PF03797">
    <property type="entry name" value="Autotransporter"/>
    <property type="match status" value="1"/>
</dbReference>
<gene>
    <name evidence="5" type="ORF">I2492_01570</name>
    <name evidence="4" type="ORF">I2493_01570</name>
</gene>
<dbReference type="EMBL" id="JADRCP010000001">
    <property type="protein sequence ID" value="MBK5175013.1"/>
    <property type="molecule type" value="Genomic_DNA"/>
</dbReference>
<dbReference type="NCBIfam" id="TIGR01414">
    <property type="entry name" value="autotrans_barl"/>
    <property type="match status" value="1"/>
</dbReference>
<organism evidence="5 6">
    <name type="scientific">Limnobaculum xujianqingii</name>
    <dbReference type="NCBI Taxonomy" id="2738837"/>
    <lineage>
        <taxon>Bacteria</taxon>
        <taxon>Pseudomonadati</taxon>
        <taxon>Pseudomonadota</taxon>
        <taxon>Gammaproteobacteria</taxon>
        <taxon>Enterobacterales</taxon>
        <taxon>Budviciaceae</taxon>
        <taxon>Limnobaculum</taxon>
    </lineage>
</organism>
<dbReference type="Gene3D" id="2.160.20.20">
    <property type="match status" value="1"/>
</dbReference>
<evidence type="ECO:0000256" key="1">
    <source>
        <dbReference type="ARBA" id="ARBA00022729"/>
    </source>
</evidence>
<dbReference type="InterPro" id="IPR004899">
    <property type="entry name" value="Pertactin_central"/>
</dbReference>
<protein>
    <submittedName>
        <fullName evidence="5">Autotransporter outer membrane beta-barrel domain-containing protein</fullName>
    </submittedName>
</protein>
<dbReference type="PANTHER" id="PTHR35037:SF7">
    <property type="entry name" value="AUTOTRANSPORTER"/>
    <property type="match status" value="1"/>
</dbReference>
<evidence type="ECO:0000313" key="5">
    <source>
        <dbReference type="EMBL" id="MBK5175013.1"/>
    </source>
</evidence>
<accession>A0A9D7AFG1</accession>
<dbReference type="PROSITE" id="PS51208">
    <property type="entry name" value="AUTOTRANSPORTER"/>
    <property type="match status" value="1"/>
</dbReference>
<dbReference type="InterPro" id="IPR051551">
    <property type="entry name" value="Autotransporter_adhesion"/>
</dbReference>
<sequence length="533" mass="57664">MKTTFSALTILIPLAFCQTAFALNTTISEGETSSIRSGAYLSDITLINNGGELRLMANDASAPTYAEYVELNGDDALMRITANSTDTDMVSIGTLRGTGNVVFNSIINGTAESATYSHLNIDTLSGCITFDFNTDIQHRRGDYLTIRQGSGRHLIRVTDSGAEITNPGEKSLDLITDQSGGSSFNLTDVNGVNINAVDGGTYIYSLYNRPEASGEVWYLGAIDMRVNSPSLSPATDAVLSMAAAPQLIFNNELQSLRFRKGSLLQNEGNAGVWGRTTGGKSNISADNAHFKLEQAGIELGADRMVDYESGKAFWGGFTSYSNSDVKHARGGTSNIDSYSFGLYGTYFYQSGWYIDGVLKYSHFSNDLQAISTNGAGIKGDYSQNALGGSLEVGYNVSVVADIWIEPYARLAYVQVGGEDVRLNNDMKAKIDHQDSLTSELGFSLGKSFSTGENSMVTPYIKAAWVHEYIDNNNTVINQRNRFTTDLSGDMAKVGLGVDARLSRQVTLFAEVDYAKGNKIEVPVQGNLGLRYSF</sequence>
<dbReference type="InterPro" id="IPR006315">
    <property type="entry name" value="OM_autotransptr_brl_dom"/>
</dbReference>
<dbReference type="SMART" id="SM00869">
    <property type="entry name" value="Autotransporter"/>
    <property type="match status" value="1"/>
</dbReference>
<dbReference type="Proteomes" id="UP000807542">
    <property type="component" value="Unassembled WGS sequence"/>
</dbReference>
<dbReference type="InterPro" id="IPR003991">
    <property type="entry name" value="Pertactin_virulence_factor"/>
</dbReference>
<dbReference type="GO" id="GO:0019867">
    <property type="term" value="C:outer membrane"/>
    <property type="evidence" value="ECO:0007669"/>
    <property type="project" value="InterPro"/>
</dbReference>
<comment type="caution">
    <text evidence="5">The sequence shown here is derived from an EMBL/GenBank/DDBJ whole genome shotgun (WGS) entry which is preliminary data.</text>
</comment>
<feature type="domain" description="Autotransporter" evidence="3">
    <location>
        <begin position="265"/>
        <end position="533"/>
    </location>
</feature>
<reference evidence="5 7" key="1">
    <citation type="submission" date="2020-11" db="EMBL/GenBank/DDBJ databases">
        <title>Insectihabitans protaetiae gen. nov. sp. nov. and Insectihabitans allomyrinae sp. nov., isolated from larvae of Protaetia brevitarsis seulensis and Allomyrina dichotoma, respectively.</title>
        <authorList>
            <person name="Lee S.D."/>
            <person name="Byeon Y.-S."/>
            <person name="Kim S.-M."/>
            <person name="Yang H.L."/>
            <person name="Kim I.S."/>
        </authorList>
    </citation>
    <scope>NUCLEOTIDE SEQUENCE</scope>
    <source>
        <strain evidence="5">CWB-B4</strain>
        <strain evidence="4 7">CWB-B43</strain>
    </source>
</reference>
<evidence type="ECO:0000259" key="3">
    <source>
        <dbReference type="PROSITE" id="PS51208"/>
    </source>
</evidence>
<dbReference type="EMBL" id="JADRCQ010000001">
    <property type="protein sequence ID" value="MBK5071704.1"/>
    <property type="molecule type" value="Genomic_DNA"/>
</dbReference>
<evidence type="ECO:0000313" key="7">
    <source>
        <dbReference type="Proteomes" id="UP001296969"/>
    </source>
</evidence>
<dbReference type="Pfam" id="PF03212">
    <property type="entry name" value="Pertactin"/>
    <property type="match status" value="1"/>
</dbReference>
<keyword evidence="1 2" id="KW-0732">Signal</keyword>
<dbReference type="InterPro" id="IPR036709">
    <property type="entry name" value="Autotransporte_beta_dom_sf"/>
</dbReference>
<dbReference type="AlphaFoldDB" id="A0A9D7AFG1"/>
<feature type="chain" id="PRO_5038956453" evidence="2">
    <location>
        <begin position="23"/>
        <end position="533"/>
    </location>
</feature>
<evidence type="ECO:0000313" key="6">
    <source>
        <dbReference type="Proteomes" id="UP000807542"/>
    </source>
</evidence>
<dbReference type="RefSeq" id="WP_228397009.1">
    <property type="nucleotide sequence ID" value="NZ_JADRCP010000001.1"/>
</dbReference>
<dbReference type="InterPro" id="IPR011050">
    <property type="entry name" value="Pectin_lyase_fold/virulence"/>
</dbReference>
<proteinExistence type="predicted"/>
<dbReference type="Gene3D" id="2.40.128.130">
    <property type="entry name" value="Autotransporter beta-domain"/>
    <property type="match status" value="1"/>
</dbReference>
<dbReference type="InterPro" id="IPR012332">
    <property type="entry name" value="Autotransporter_pectin_lyase_C"/>
</dbReference>
<feature type="signal peptide" evidence="2">
    <location>
        <begin position="1"/>
        <end position="22"/>
    </location>
</feature>
<keyword evidence="7" id="KW-1185">Reference proteome</keyword>